<dbReference type="CDD" id="cd18873">
    <property type="entry name" value="NUDIX_NadM_like"/>
    <property type="match status" value="1"/>
</dbReference>
<dbReference type="InterPro" id="IPR020476">
    <property type="entry name" value="Nudix_hydrolase"/>
</dbReference>
<dbReference type="EMBL" id="JADIMG010000009">
    <property type="protein sequence ID" value="MBO8458968.1"/>
    <property type="molecule type" value="Genomic_DNA"/>
</dbReference>
<dbReference type="PANTHER" id="PTHR43736">
    <property type="entry name" value="ADP-RIBOSE PYROPHOSPHATASE"/>
    <property type="match status" value="1"/>
</dbReference>
<dbReference type="PRINTS" id="PR00502">
    <property type="entry name" value="NUDIXFAMILY"/>
</dbReference>
<keyword evidence="1 2" id="KW-0378">Hydrolase</keyword>
<protein>
    <submittedName>
        <fullName evidence="4">NUDIX hydrolase</fullName>
    </submittedName>
</protein>
<feature type="domain" description="Nudix hydrolase" evidence="3">
    <location>
        <begin position="9"/>
        <end position="145"/>
    </location>
</feature>
<gene>
    <name evidence="4" type="ORF">IAA73_01335</name>
</gene>
<dbReference type="InterPro" id="IPR000086">
    <property type="entry name" value="NUDIX_hydrolase_dom"/>
</dbReference>
<accession>A0A9D9HSC3</accession>
<evidence type="ECO:0000256" key="1">
    <source>
        <dbReference type="ARBA" id="ARBA00022801"/>
    </source>
</evidence>
<evidence type="ECO:0000313" key="5">
    <source>
        <dbReference type="Proteomes" id="UP000823641"/>
    </source>
</evidence>
<dbReference type="InterPro" id="IPR020084">
    <property type="entry name" value="NUDIX_hydrolase_CS"/>
</dbReference>
<dbReference type="PANTHER" id="PTHR43736:SF4">
    <property type="entry name" value="SLR1690 PROTEIN"/>
    <property type="match status" value="1"/>
</dbReference>
<dbReference type="Proteomes" id="UP000823641">
    <property type="component" value="Unassembled WGS sequence"/>
</dbReference>
<dbReference type="GO" id="GO:0016787">
    <property type="term" value="F:hydrolase activity"/>
    <property type="evidence" value="ECO:0007669"/>
    <property type="project" value="UniProtKB-KW"/>
</dbReference>
<reference evidence="4" key="1">
    <citation type="submission" date="2020-10" db="EMBL/GenBank/DDBJ databases">
        <authorList>
            <person name="Gilroy R."/>
        </authorList>
    </citation>
    <scope>NUCLEOTIDE SEQUENCE</scope>
    <source>
        <strain evidence="4">G3-3990</strain>
    </source>
</reference>
<dbReference type="Gene3D" id="3.90.79.10">
    <property type="entry name" value="Nucleoside Triphosphate Pyrophosphohydrolase"/>
    <property type="match status" value="1"/>
</dbReference>
<organism evidence="4 5">
    <name type="scientific">Candidatus Gallipaludibacter merdavium</name>
    <dbReference type="NCBI Taxonomy" id="2840839"/>
    <lineage>
        <taxon>Bacteria</taxon>
        <taxon>Pseudomonadati</taxon>
        <taxon>Bacteroidota</taxon>
        <taxon>Bacteroidia</taxon>
        <taxon>Bacteroidales</taxon>
        <taxon>Candidatus Gallipaludibacter</taxon>
    </lineage>
</organism>
<dbReference type="AlphaFoldDB" id="A0A9D9HSC3"/>
<reference evidence="4" key="2">
    <citation type="journal article" date="2021" name="PeerJ">
        <title>Extensive microbial diversity within the chicken gut microbiome revealed by metagenomics and culture.</title>
        <authorList>
            <person name="Gilroy R."/>
            <person name="Ravi A."/>
            <person name="Getino M."/>
            <person name="Pursley I."/>
            <person name="Horton D.L."/>
            <person name="Alikhan N.F."/>
            <person name="Baker D."/>
            <person name="Gharbi K."/>
            <person name="Hall N."/>
            <person name="Watson M."/>
            <person name="Adriaenssens E.M."/>
            <person name="Foster-Nyarko E."/>
            <person name="Jarju S."/>
            <person name="Secka A."/>
            <person name="Antonio M."/>
            <person name="Oren A."/>
            <person name="Chaudhuri R.R."/>
            <person name="La Ragione R."/>
            <person name="Hildebrand F."/>
            <person name="Pallen M.J."/>
        </authorList>
    </citation>
    <scope>NUCLEOTIDE SEQUENCE</scope>
    <source>
        <strain evidence="4">G3-3990</strain>
    </source>
</reference>
<dbReference type="PROSITE" id="PS00893">
    <property type="entry name" value="NUDIX_BOX"/>
    <property type="match status" value="1"/>
</dbReference>
<evidence type="ECO:0000313" key="4">
    <source>
        <dbReference type="EMBL" id="MBO8458968.1"/>
    </source>
</evidence>
<dbReference type="InterPro" id="IPR015797">
    <property type="entry name" value="NUDIX_hydrolase-like_dom_sf"/>
</dbReference>
<evidence type="ECO:0000256" key="2">
    <source>
        <dbReference type="RuleBase" id="RU003476"/>
    </source>
</evidence>
<sequence>MSQVYTYKYPHPAVTVDALVFGFDGTDLRLLLIERGKEPYAGKWAFPGGFMEMDETAEEGVLRELQEETGLQVVNMRQIGAFSAVHRDPRERVVSIAFYTLVRLEDDSVLQAGDDACKAHWFHLSELPPLAFDHSDILMVALQTFQSDLRLALWGKESTLWLQQFKKEDWKLLAERVEHFMKEQKHDRMDNLDKGL</sequence>
<evidence type="ECO:0000259" key="3">
    <source>
        <dbReference type="PROSITE" id="PS51462"/>
    </source>
</evidence>
<dbReference type="PROSITE" id="PS51462">
    <property type="entry name" value="NUDIX"/>
    <property type="match status" value="1"/>
</dbReference>
<proteinExistence type="inferred from homology"/>
<dbReference type="Pfam" id="PF00293">
    <property type="entry name" value="NUDIX"/>
    <property type="match status" value="1"/>
</dbReference>
<name>A0A9D9HSC3_9BACT</name>
<dbReference type="SUPFAM" id="SSF55811">
    <property type="entry name" value="Nudix"/>
    <property type="match status" value="1"/>
</dbReference>
<comment type="similarity">
    <text evidence="2">Belongs to the Nudix hydrolase family.</text>
</comment>
<comment type="caution">
    <text evidence="4">The sequence shown here is derived from an EMBL/GenBank/DDBJ whole genome shotgun (WGS) entry which is preliminary data.</text>
</comment>